<keyword evidence="4" id="KW-1185">Reference proteome</keyword>
<dbReference type="Proteomes" id="UP000807716">
    <property type="component" value="Unassembled WGS sequence"/>
</dbReference>
<keyword evidence="2" id="KW-0732">Signal</keyword>
<feature type="compositionally biased region" description="Gly residues" evidence="1">
    <location>
        <begin position="182"/>
        <end position="192"/>
    </location>
</feature>
<dbReference type="OrthoDB" id="2439424at2759"/>
<evidence type="ECO:0000313" key="4">
    <source>
        <dbReference type="Proteomes" id="UP000807716"/>
    </source>
</evidence>
<feature type="region of interest" description="Disordered" evidence="1">
    <location>
        <begin position="167"/>
        <end position="192"/>
    </location>
</feature>
<feature type="signal peptide" evidence="2">
    <location>
        <begin position="1"/>
        <end position="16"/>
    </location>
</feature>
<evidence type="ECO:0000256" key="2">
    <source>
        <dbReference type="SAM" id="SignalP"/>
    </source>
</evidence>
<accession>A0A9P6QAH7</accession>
<feature type="chain" id="PRO_5040346112" evidence="2">
    <location>
        <begin position="17"/>
        <end position="222"/>
    </location>
</feature>
<organism evidence="3 4">
    <name type="scientific">Actinomortierella ambigua</name>
    <dbReference type="NCBI Taxonomy" id="1343610"/>
    <lineage>
        <taxon>Eukaryota</taxon>
        <taxon>Fungi</taxon>
        <taxon>Fungi incertae sedis</taxon>
        <taxon>Mucoromycota</taxon>
        <taxon>Mortierellomycotina</taxon>
        <taxon>Mortierellomycetes</taxon>
        <taxon>Mortierellales</taxon>
        <taxon>Mortierellaceae</taxon>
        <taxon>Actinomortierella</taxon>
    </lineage>
</organism>
<evidence type="ECO:0000313" key="3">
    <source>
        <dbReference type="EMBL" id="KAG0262997.1"/>
    </source>
</evidence>
<protein>
    <submittedName>
        <fullName evidence="3">Uncharacterized protein</fullName>
    </submittedName>
</protein>
<name>A0A9P6QAH7_9FUNG</name>
<evidence type="ECO:0000256" key="1">
    <source>
        <dbReference type="SAM" id="MobiDB-lite"/>
    </source>
</evidence>
<gene>
    <name evidence="3" type="ORF">DFQ27_001992</name>
</gene>
<comment type="caution">
    <text evidence="3">The sequence shown here is derived from an EMBL/GenBank/DDBJ whole genome shotgun (WGS) entry which is preliminary data.</text>
</comment>
<dbReference type="EMBL" id="JAAAJB010000171">
    <property type="protein sequence ID" value="KAG0262997.1"/>
    <property type="molecule type" value="Genomic_DNA"/>
</dbReference>
<dbReference type="AlphaFoldDB" id="A0A9P6QAH7"/>
<sequence>MKTVLILACVAATALAAPFAGGKGDVKILADKKVVDIDKLDLGGLQVPSSLTASMNTKAAPENFGNLNLGSGMMPSQIVHYGTESSPHHSGYIQPTLVHATGGHTADVQQQQPEHALVNANLDRFAFDRSMLLKAGHSPEAIRTLLKYGRPFAYPHKAFYRRDADDELSDDDDAADHEKWWRGGGGGGGWGGGGWGGGRGGWGGGRGGWGGGGWGGGRRCPL</sequence>
<proteinExistence type="predicted"/>
<reference evidence="3" key="1">
    <citation type="journal article" date="2020" name="Fungal Divers.">
        <title>Resolving the Mortierellaceae phylogeny through synthesis of multi-gene phylogenetics and phylogenomics.</title>
        <authorList>
            <person name="Vandepol N."/>
            <person name="Liber J."/>
            <person name="Desiro A."/>
            <person name="Na H."/>
            <person name="Kennedy M."/>
            <person name="Barry K."/>
            <person name="Grigoriev I.V."/>
            <person name="Miller A.N."/>
            <person name="O'Donnell K."/>
            <person name="Stajich J.E."/>
            <person name="Bonito G."/>
        </authorList>
    </citation>
    <scope>NUCLEOTIDE SEQUENCE</scope>
    <source>
        <strain evidence="3">BC1065</strain>
    </source>
</reference>